<organism evidence="2 3">
    <name type="scientific">Parafrankia irregularis</name>
    <dbReference type="NCBI Taxonomy" id="795642"/>
    <lineage>
        <taxon>Bacteria</taxon>
        <taxon>Bacillati</taxon>
        <taxon>Actinomycetota</taxon>
        <taxon>Actinomycetes</taxon>
        <taxon>Frankiales</taxon>
        <taxon>Frankiaceae</taxon>
        <taxon>Parafrankia</taxon>
    </lineage>
</organism>
<gene>
    <name evidence="2" type="ORF">Ga0074812_13244</name>
</gene>
<accession>A0A0S4QXH1</accession>
<dbReference type="AlphaFoldDB" id="A0A0S4QXH1"/>
<dbReference type="EMBL" id="FAOZ01000032">
    <property type="protein sequence ID" value="CUU59839.1"/>
    <property type="molecule type" value="Genomic_DNA"/>
</dbReference>
<sequence length="159" mass="16104">MSGSGGRLRSSARARLVRIGSTAVAGVLTVGALAGCASGSPSPASAPGRGTSAVPHSRPLPAAAVPSYDPKKGARTDVVAGSCDRDNGAWPFGGLVRNQGSQPRAYRIVVDFVTDDSTVVDTKVVEVPDVPAGASTDWSVAGAADGEDLRCVIRNVQFD</sequence>
<feature type="compositionally biased region" description="Low complexity" evidence="1">
    <location>
        <begin position="38"/>
        <end position="53"/>
    </location>
</feature>
<evidence type="ECO:0000313" key="2">
    <source>
        <dbReference type="EMBL" id="CUU59839.1"/>
    </source>
</evidence>
<dbReference type="RefSeq" id="WP_091284225.1">
    <property type="nucleotide sequence ID" value="NZ_FAOZ01000032.1"/>
</dbReference>
<dbReference type="Proteomes" id="UP000198802">
    <property type="component" value="Unassembled WGS sequence"/>
</dbReference>
<evidence type="ECO:0000313" key="3">
    <source>
        <dbReference type="Proteomes" id="UP000198802"/>
    </source>
</evidence>
<proteinExistence type="predicted"/>
<name>A0A0S4QXH1_9ACTN</name>
<protein>
    <submittedName>
        <fullName evidence="2">Uncharacterized protein</fullName>
    </submittedName>
</protein>
<feature type="region of interest" description="Disordered" evidence="1">
    <location>
        <begin position="38"/>
        <end position="77"/>
    </location>
</feature>
<reference evidence="3" key="1">
    <citation type="submission" date="2015-11" db="EMBL/GenBank/DDBJ databases">
        <authorList>
            <person name="Varghese N."/>
        </authorList>
    </citation>
    <scope>NUCLEOTIDE SEQUENCE [LARGE SCALE GENOMIC DNA]</scope>
    <source>
        <strain evidence="3">DSM 45899</strain>
    </source>
</reference>
<keyword evidence="3" id="KW-1185">Reference proteome</keyword>
<evidence type="ECO:0000256" key="1">
    <source>
        <dbReference type="SAM" id="MobiDB-lite"/>
    </source>
</evidence>